<evidence type="ECO:0000313" key="2">
    <source>
        <dbReference type="Proteomes" id="UP001482620"/>
    </source>
</evidence>
<organism evidence="1 2">
    <name type="scientific">Ilyodon furcidens</name>
    <name type="common">goldbreast splitfin</name>
    <dbReference type="NCBI Taxonomy" id="33524"/>
    <lineage>
        <taxon>Eukaryota</taxon>
        <taxon>Metazoa</taxon>
        <taxon>Chordata</taxon>
        <taxon>Craniata</taxon>
        <taxon>Vertebrata</taxon>
        <taxon>Euteleostomi</taxon>
        <taxon>Actinopterygii</taxon>
        <taxon>Neopterygii</taxon>
        <taxon>Teleostei</taxon>
        <taxon>Neoteleostei</taxon>
        <taxon>Acanthomorphata</taxon>
        <taxon>Ovalentaria</taxon>
        <taxon>Atherinomorphae</taxon>
        <taxon>Cyprinodontiformes</taxon>
        <taxon>Goodeidae</taxon>
        <taxon>Ilyodon</taxon>
    </lineage>
</organism>
<reference evidence="1 2" key="1">
    <citation type="submission" date="2021-06" db="EMBL/GenBank/DDBJ databases">
        <authorList>
            <person name="Palmer J.M."/>
        </authorList>
    </citation>
    <scope>NUCLEOTIDE SEQUENCE [LARGE SCALE GENOMIC DNA]</scope>
    <source>
        <strain evidence="2">if_2019</strain>
        <tissue evidence="1">Muscle</tissue>
    </source>
</reference>
<name>A0ABV0TL27_9TELE</name>
<comment type="caution">
    <text evidence="1">The sequence shown here is derived from an EMBL/GenBank/DDBJ whole genome shotgun (WGS) entry which is preliminary data.</text>
</comment>
<protein>
    <submittedName>
        <fullName evidence="1">Uncharacterized protein</fullName>
    </submittedName>
</protein>
<accession>A0ABV0TL27</accession>
<sequence length="120" mass="14244">MRHPWNVEEVNCIAGVCCCFRDLHALNQESISDQTLDAAAVSGHQVVFFKLFYLSYLIYLCCVQTVPRLPEDCRHPRVVWRHHYKFEHCRDAEELRVFALPLFQKLLFLQKRIRDLNVPQ</sequence>
<gene>
    <name evidence="1" type="ORF">ILYODFUR_012711</name>
</gene>
<dbReference type="EMBL" id="JAHRIQ010035764">
    <property type="protein sequence ID" value="MEQ2232558.1"/>
    <property type="molecule type" value="Genomic_DNA"/>
</dbReference>
<dbReference type="Proteomes" id="UP001482620">
    <property type="component" value="Unassembled WGS sequence"/>
</dbReference>
<keyword evidence="2" id="KW-1185">Reference proteome</keyword>
<proteinExistence type="predicted"/>
<evidence type="ECO:0000313" key="1">
    <source>
        <dbReference type="EMBL" id="MEQ2232558.1"/>
    </source>
</evidence>